<reference evidence="2" key="1">
    <citation type="submission" date="2016-10" db="EMBL/GenBank/DDBJ databases">
        <authorList>
            <person name="Benchimol M."/>
            <person name="Almeida L.G."/>
            <person name="Vasconcelos A.T."/>
            <person name="Perreira-Neves A."/>
            <person name="Rosa I.A."/>
            <person name="Tasca T."/>
            <person name="Bogo M.R."/>
            <person name="de Souza W."/>
        </authorList>
    </citation>
    <scope>NUCLEOTIDE SEQUENCE [LARGE SCALE GENOMIC DNA]</scope>
    <source>
        <strain evidence="2">K</strain>
    </source>
</reference>
<proteinExistence type="predicted"/>
<evidence type="ECO:0000259" key="1">
    <source>
        <dbReference type="Pfam" id="PF14652"/>
    </source>
</evidence>
<keyword evidence="3" id="KW-1185">Reference proteome</keyword>
<dbReference type="EMBL" id="MLAK01000561">
    <property type="protein sequence ID" value="OHT12529.1"/>
    <property type="molecule type" value="Genomic_DNA"/>
</dbReference>
<dbReference type="OrthoDB" id="304622at2759"/>
<name>A0A1J4KMJ9_9EUKA</name>
<evidence type="ECO:0000313" key="2">
    <source>
        <dbReference type="EMBL" id="OHT12529.1"/>
    </source>
</evidence>
<dbReference type="InterPro" id="IPR026704">
    <property type="entry name" value="KATNIP"/>
</dbReference>
<dbReference type="Pfam" id="PF14652">
    <property type="entry name" value="DUF4457"/>
    <property type="match status" value="1"/>
</dbReference>
<dbReference type="InterPro" id="IPR027859">
    <property type="entry name" value="KATNIP_dom"/>
</dbReference>
<dbReference type="Proteomes" id="UP000179807">
    <property type="component" value="Unassembled WGS sequence"/>
</dbReference>
<dbReference type="VEuPathDB" id="TrichDB:TRFO_17575"/>
<dbReference type="PANTHER" id="PTHR21534">
    <property type="entry name" value="KATANIN-INTERACTING PROTEIN"/>
    <property type="match status" value="1"/>
</dbReference>
<dbReference type="PANTHER" id="PTHR21534:SF0">
    <property type="entry name" value="KATANIN-INTERACTING PROTEIN"/>
    <property type="match status" value="1"/>
</dbReference>
<accession>A0A1J4KMJ9</accession>
<comment type="caution">
    <text evidence="2">The sequence shown here is derived from an EMBL/GenBank/DDBJ whole genome shotgun (WGS) entry which is preliminary data.</text>
</comment>
<gene>
    <name evidence="2" type="ORF">TRFO_17575</name>
</gene>
<sequence length="402" mass="45393">MINGKGVAAVKSCFPMQTFASNKNLSLAKSRNMSNVKTFSNLIHPSETKPVFDVLSKRKSIALINVNSCAKKAVKYRNLNKLNKKIIIIKIESTWGNSSEITLSSLAIYDEQKKPIPVTNISSIPDPSNLSSLDGILTETYHRQNHKSFCEKFEKGFSIILSIENMYEPKVIRILNSFEKLNSAVKCVSIYEGTSLVSRGIIPQQFGTNLQLVKNEFESYKMMILPKVKAFTDQYGILPIKPVTQIDIQVLETYNNVNKLGINGIDLVDIHGQLVSCEDISEIHVNGVENAVNRSLLLRPNKETNDFHDMFLSDVIQGQIPSITFILKKPMYISKVFIWNFNAERRSLRFGIKKVKIRENGKCIWCGKIPIGTGKVFNLEKTVQCAVLHEVPENMIHIEIQN</sequence>
<protein>
    <recommendedName>
        <fullName evidence="1">KATNIP domain-containing protein</fullName>
    </recommendedName>
</protein>
<organism evidence="2 3">
    <name type="scientific">Tritrichomonas foetus</name>
    <dbReference type="NCBI Taxonomy" id="1144522"/>
    <lineage>
        <taxon>Eukaryota</taxon>
        <taxon>Metamonada</taxon>
        <taxon>Parabasalia</taxon>
        <taxon>Tritrichomonadida</taxon>
        <taxon>Tritrichomonadidae</taxon>
        <taxon>Tritrichomonas</taxon>
    </lineage>
</organism>
<dbReference type="GeneID" id="94834369"/>
<dbReference type="RefSeq" id="XP_068365665.1">
    <property type="nucleotide sequence ID" value="XM_068499665.1"/>
</dbReference>
<evidence type="ECO:0000313" key="3">
    <source>
        <dbReference type="Proteomes" id="UP000179807"/>
    </source>
</evidence>
<feature type="domain" description="KATNIP" evidence="1">
    <location>
        <begin position="215"/>
        <end position="367"/>
    </location>
</feature>
<dbReference type="AlphaFoldDB" id="A0A1J4KMJ9"/>